<dbReference type="PIRSF" id="PIRSF017082">
    <property type="entry name" value="YflP"/>
    <property type="match status" value="1"/>
</dbReference>
<dbReference type="EMBL" id="FCOC02000023">
    <property type="protein sequence ID" value="SAL49888.1"/>
    <property type="molecule type" value="Genomic_DNA"/>
</dbReference>
<dbReference type="RefSeq" id="WP_060858256.1">
    <property type="nucleotide sequence ID" value="NZ_FCOC02000023.1"/>
</dbReference>
<feature type="chain" id="PRO_5007810616" evidence="2">
    <location>
        <begin position="22"/>
        <end position="322"/>
    </location>
</feature>
<name>A0A158I001_CABSO</name>
<dbReference type="Gene3D" id="3.40.190.10">
    <property type="entry name" value="Periplasmic binding protein-like II"/>
    <property type="match status" value="1"/>
</dbReference>
<dbReference type="AlphaFoldDB" id="A0A158I001"/>
<dbReference type="InterPro" id="IPR005064">
    <property type="entry name" value="BUG"/>
</dbReference>
<dbReference type="SUPFAM" id="SSF53850">
    <property type="entry name" value="Periplasmic binding protein-like II"/>
    <property type="match status" value="1"/>
</dbReference>
<feature type="signal peptide" evidence="2">
    <location>
        <begin position="1"/>
        <end position="21"/>
    </location>
</feature>
<dbReference type="Gene3D" id="3.40.190.150">
    <property type="entry name" value="Bordetella uptake gene, domain 1"/>
    <property type="match status" value="1"/>
</dbReference>
<dbReference type="PANTHER" id="PTHR42928">
    <property type="entry name" value="TRICARBOXYLATE-BINDING PROTEIN"/>
    <property type="match status" value="1"/>
</dbReference>
<dbReference type="OrthoDB" id="8678477at2"/>
<keyword evidence="2" id="KW-0732">Signal</keyword>
<comment type="similarity">
    <text evidence="1">Belongs to the UPF0065 (bug) family.</text>
</comment>
<proteinExistence type="inferred from homology"/>
<dbReference type="PANTHER" id="PTHR42928:SF5">
    <property type="entry name" value="BLR1237 PROTEIN"/>
    <property type="match status" value="1"/>
</dbReference>
<protein>
    <submittedName>
        <fullName evidence="3">Tripartite tricarboxylate transporter family receptor</fullName>
    </submittedName>
</protein>
<evidence type="ECO:0000256" key="1">
    <source>
        <dbReference type="ARBA" id="ARBA00006987"/>
    </source>
</evidence>
<dbReference type="CDD" id="cd13578">
    <property type="entry name" value="PBP2_Bug27"/>
    <property type="match status" value="1"/>
</dbReference>
<evidence type="ECO:0000256" key="2">
    <source>
        <dbReference type="SAM" id="SignalP"/>
    </source>
</evidence>
<evidence type="ECO:0000313" key="4">
    <source>
        <dbReference type="Proteomes" id="UP000054893"/>
    </source>
</evidence>
<dbReference type="InterPro" id="IPR042100">
    <property type="entry name" value="Bug_dom1"/>
</dbReference>
<gene>
    <name evidence="3" type="ORF">AWB64_05247</name>
</gene>
<accession>A0A158I001</accession>
<reference evidence="3 4" key="1">
    <citation type="submission" date="2016-01" db="EMBL/GenBank/DDBJ databases">
        <authorList>
            <person name="Oliw E.H."/>
        </authorList>
    </citation>
    <scope>NUCLEOTIDE SEQUENCE [LARGE SCALE GENOMIC DNA]</scope>
    <source>
        <strain evidence="3">LMG 22029</strain>
    </source>
</reference>
<organism evidence="3 4">
    <name type="scientific">Caballeronia sordidicola</name>
    <name type="common">Burkholderia sordidicola</name>
    <dbReference type="NCBI Taxonomy" id="196367"/>
    <lineage>
        <taxon>Bacteria</taxon>
        <taxon>Pseudomonadati</taxon>
        <taxon>Pseudomonadota</taxon>
        <taxon>Betaproteobacteria</taxon>
        <taxon>Burkholderiales</taxon>
        <taxon>Burkholderiaceae</taxon>
        <taxon>Caballeronia</taxon>
    </lineage>
</organism>
<dbReference type="Proteomes" id="UP000054893">
    <property type="component" value="Unassembled WGS sequence"/>
</dbReference>
<dbReference type="Pfam" id="PF03401">
    <property type="entry name" value="TctC"/>
    <property type="match status" value="1"/>
</dbReference>
<evidence type="ECO:0000313" key="3">
    <source>
        <dbReference type="EMBL" id="SAL49888.1"/>
    </source>
</evidence>
<sequence length="322" mass="34532">MKIFRFSLLLLSCVVANFANAQDYPTRQIRMFIPASPGGGVDLGSRIIAARLSETLGKPVVAENHDGAGTILATELLAHSKPDGYTILMVTSSFAVNPAVRKMLPFDPNTDFTAVAQYAYTPDLLVVNAQSNLHSVADVIAEAKKKPGDLAFSTSGSGTLSELEPTQLKTYAGIDMLDVPYRGGIPAVTGLMGNQTNMLFLGVVGVAPLVKAGKLRAIAATGKSRARQFPDVPTMAESGFPDWDTGTWYGVLVPAKTPPAIVALLNKQINDALRQPDVRTKLAKIGLEPRGGTPEQFSSLIRSDMARWQQLVLKNPQLRSED</sequence>
<keyword evidence="3" id="KW-0675">Receptor</keyword>